<proteinExistence type="predicted"/>
<accession>A0A517NJJ5</accession>
<evidence type="ECO:0000313" key="2">
    <source>
        <dbReference type="EMBL" id="QDT07203.1"/>
    </source>
</evidence>
<feature type="region of interest" description="Disordered" evidence="1">
    <location>
        <begin position="68"/>
        <end position="92"/>
    </location>
</feature>
<dbReference type="EMBL" id="CP036525">
    <property type="protein sequence ID" value="QDT07203.1"/>
    <property type="molecule type" value="Genomic_DNA"/>
</dbReference>
<evidence type="ECO:0000256" key="1">
    <source>
        <dbReference type="SAM" id="MobiDB-lite"/>
    </source>
</evidence>
<dbReference type="KEGG" id="rlc:K227x_56280"/>
<gene>
    <name evidence="2" type="ORF">K227x_56280</name>
</gene>
<dbReference type="Proteomes" id="UP000318538">
    <property type="component" value="Chromosome"/>
</dbReference>
<keyword evidence="3" id="KW-1185">Reference proteome</keyword>
<protein>
    <submittedName>
        <fullName evidence="2">Uncharacterized protein</fullName>
    </submittedName>
</protein>
<organism evidence="2 3">
    <name type="scientific">Rubripirellula lacrimiformis</name>
    <dbReference type="NCBI Taxonomy" id="1930273"/>
    <lineage>
        <taxon>Bacteria</taxon>
        <taxon>Pseudomonadati</taxon>
        <taxon>Planctomycetota</taxon>
        <taxon>Planctomycetia</taxon>
        <taxon>Pirellulales</taxon>
        <taxon>Pirellulaceae</taxon>
        <taxon>Rubripirellula</taxon>
    </lineage>
</organism>
<reference evidence="2 3" key="1">
    <citation type="submission" date="2019-02" db="EMBL/GenBank/DDBJ databases">
        <title>Deep-cultivation of Planctomycetes and their phenomic and genomic characterization uncovers novel biology.</title>
        <authorList>
            <person name="Wiegand S."/>
            <person name="Jogler M."/>
            <person name="Boedeker C."/>
            <person name="Pinto D."/>
            <person name="Vollmers J."/>
            <person name="Rivas-Marin E."/>
            <person name="Kohn T."/>
            <person name="Peeters S.H."/>
            <person name="Heuer A."/>
            <person name="Rast P."/>
            <person name="Oberbeckmann S."/>
            <person name="Bunk B."/>
            <person name="Jeske O."/>
            <person name="Meyerdierks A."/>
            <person name="Storesund J.E."/>
            <person name="Kallscheuer N."/>
            <person name="Luecker S."/>
            <person name="Lage O.M."/>
            <person name="Pohl T."/>
            <person name="Merkel B.J."/>
            <person name="Hornburger P."/>
            <person name="Mueller R.-W."/>
            <person name="Bruemmer F."/>
            <person name="Labrenz M."/>
            <person name="Spormann A.M."/>
            <person name="Op den Camp H."/>
            <person name="Overmann J."/>
            <person name="Amann R."/>
            <person name="Jetten M.S.M."/>
            <person name="Mascher T."/>
            <person name="Medema M.H."/>
            <person name="Devos D.P."/>
            <person name="Kaster A.-K."/>
            <person name="Ovreas L."/>
            <person name="Rohde M."/>
            <person name="Galperin M.Y."/>
            <person name="Jogler C."/>
        </authorList>
    </citation>
    <scope>NUCLEOTIDE SEQUENCE [LARGE SCALE GENOMIC DNA]</scope>
    <source>
        <strain evidence="2 3">K22_7</strain>
    </source>
</reference>
<dbReference type="AlphaFoldDB" id="A0A517NJJ5"/>
<sequence length="92" mass="10665">MMHVSIREYLRLLRWTAKQIADGIAAKVPDSIARTLTQAGINASMWRDLVWQWQKYFGKSICVSSPESMRQDARRRRKSHHQDQASASVCFT</sequence>
<evidence type="ECO:0000313" key="3">
    <source>
        <dbReference type="Proteomes" id="UP000318538"/>
    </source>
</evidence>
<name>A0A517NJJ5_9BACT</name>